<accession>G9MLW2</accession>
<keyword evidence="4 7" id="KW-0812">Transmembrane</keyword>
<sequence length="462" mass="49177">MSKTTVTTTETILLQPLSPPAPIASISRRSSDPDLLAPITEHSVHDAESALPPETAVSTAQRWNDPPRNKYRVLSCFFAFLVYGMNDGAPGAMVPLFGEYYRLSHSIVSLIFLSPMVGCVLASFTSNRLHAVAGRRGVAATATGAYILAYLGLTQHPPFPVVVCLLVLTGFGSGLMNGSWNSWVGGLVQGSTLLGFLHGFWGAGATLAPIVISRIATKVEDWWIFYCKWHLRISITGLACLACVGVTSSFWDDTGSGFHRQHASPSPNAQEGTIKILKNRVTLTLSAFMVLYAGSEVTIGGWLLTFMMSVRNGSPTASSLATSGYWVGLTAGRFGLGWITGYVGEKVMVTVYLLSAIGLEIGFWLGKEFAVSAVMAALIGVSTGMIMPSGIRVMTKLLPPEKHLVSVGFATAFAVSGSSVFPFAVGALAEAYGVQVLQPVALALFGSQLALWLFISRGKLKV</sequence>
<dbReference type="FunCoup" id="G9MLW2">
    <property type="interactions" value="19"/>
</dbReference>
<dbReference type="InterPro" id="IPR036259">
    <property type="entry name" value="MFS_trans_sf"/>
</dbReference>
<dbReference type="HOGENOM" id="CLU_021993_0_0_1"/>
<gene>
    <name evidence="9" type="ORF">TRIVIDRAFT_146090</name>
</gene>
<feature type="domain" description="Major facilitator superfamily (MFS) profile" evidence="8">
    <location>
        <begin position="282"/>
        <end position="462"/>
    </location>
</feature>
<comment type="subcellular location">
    <subcellularLocation>
        <location evidence="1">Endomembrane system</location>
        <topology evidence="1">Multi-pass membrane protein</topology>
    </subcellularLocation>
</comment>
<feature type="transmembrane region" description="Helical" evidence="7">
    <location>
        <begin position="403"/>
        <end position="424"/>
    </location>
</feature>
<protein>
    <recommendedName>
        <fullName evidence="8">Major facilitator superfamily (MFS) profile domain-containing protein</fullName>
    </recommendedName>
</protein>
<dbReference type="Proteomes" id="UP000007115">
    <property type="component" value="Unassembled WGS sequence"/>
</dbReference>
<dbReference type="FunFam" id="1.20.1250.20:FF:000286">
    <property type="entry name" value="MFS efflux transporter"/>
    <property type="match status" value="1"/>
</dbReference>
<dbReference type="PROSITE" id="PS50850">
    <property type="entry name" value="MFS"/>
    <property type="match status" value="1"/>
</dbReference>
<dbReference type="OMA" id="NDPPRNK"/>
<name>G9MLW2_HYPVG</name>
<keyword evidence="5 7" id="KW-1133">Transmembrane helix</keyword>
<feature type="transmembrane region" description="Helical" evidence="7">
    <location>
        <begin position="347"/>
        <end position="365"/>
    </location>
</feature>
<feature type="transmembrane region" description="Helical" evidence="7">
    <location>
        <begin position="192"/>
        <end position="217"/>
    </location>
</feature>
<proteinExistence type="inferred from homology"/>
<dbReference type="InterPro" id="IPR011701">
    <property type="entry name" value="MFS"/>
</dbReference>
<evidence type="ECO:0000256" key="3">
    <source>
        <dbReference type="ARBA" id="ARBA00022448"/>
    </source>
</evidence>
<dbReference type="InterPro" id="IPR020846">
    <property type="entry name" value="MFS_dom"/>
</dbReference>
<feature type="transmembrane region" description="Helical" evidence="7">
    <location>
        <begin position="371"/>
        <end position="391"/>
    </location>
</feature>
<keyword evidence="3" id="KW-0813">Transport</keyword>
<keyword evidence="6 7" id="KW-0472">Membrane</keyword>
<feature type="transmembrane region" description="Helical" evidence="7">
    <location>
        <begin position="137"/>
        <end position="153"/>
    </location>
</feature>
<evidence type="ECO:0000256" key="4">
    <source>
        <dbReference type="ARBA" id="ARBA00022692"/>
    </source>
</evidence>
<dbReference type="RefSeq" id="XP_013958546.1">
    <property type="nucleotide sequence ID" value="XM_014103071.1"/>
</dbReference>
<feature type="transmembrane region" description="Helical" evidence="7">
    <location>
        <begin position="324"/>
        <end position="340"/>
    </location>
</feature>
<feature type="transmembrane region" description="Helical" evidence="7">
    <location>
        <begin position="436"/>
        <end position="455"/>
    </location>
</feature>
<dbReference type="GO" id="GO:0016020">
    <property type="term" value="C:membrane"/>
    <property type="evidence" value="ECO:0007669"/>
    <property type="project" value="TreeGrafter"/>
</dbReference>
<dbReference type="EMBL" id="ABDF02000004">
    <property type="protein sequence ID" value="EHK24335.1"/>
    <property type="molecule type" value="Genomic_DNA"/>
</dbReference>
<evidence type="ECO:0000256" key="1">
    <source>
        <dbReference type="ARBA" id="ARBA00004127"/>
    </source>
</evidence>
<dbReference type="eggNOG" id="ENOG502QQA7">
    <property type="taxonomic scope" value="Eukaryota"/>
</dbReference>
<evidence type="ECO:0000256" key="5">
    <source>
        <dbReference type="ARBA" id="ARBA00022989"/>
    </source>
</evidence>
<organism evidence="9 10">
    <name type="scientific">Hypocrea virens (strain Gv29-8 / FGSC 10586)</name>
    <name type="common">Gliocladium virens</name>
    <name type="synonym">Trichoderma virens</name>
    <dbReference type="NCBI Taxonomy" id="413071"/>
    <lineage>
        <taxon>Eukaryota</taxon>
        <taxon>Fungi</taxon>
        <taxon>Dikarya</taxon>
        <taxon>Ascomycota</taxon>
        <taxon>Pezizomycotina</taxon>
        <taxon>Sordariomycetes</taxon>
        <taxon>Hypocreomycetidae</taxon>
        <taxon>Hypocreales</taxon>
        <taxon>Hypocreaceae</taxon>
        <taxon>Trichoderma</taxon>
    </lineage>
</organism>
<dbReference type="AlphaFoldDB" id="G9MLW2"/>
<dbReference type="VEuPathDB" id="FungiDB:TRIVIDRAFT_146090"/>
<dbReference type="SUPFAM" id="SSF103473">
    <property type="entry name" value="MFS general substrate transporter"/>
    <property type="match status" value="1"/>
</dbReference>
<feature type="transmembrane region" description="Helical" evidence="7">
    <location>
        <begin position="71"/>
        <end position="86"/>
    </location>
</feature>
<feature type="transmembrane region" description="Helical" evidence="7">
    <location>
        <begin position="106"/>
        <end position="125"/>
    </location>
</feature>
<comment type="similarity">
    <text evidence="2">Belongs to the major facilitator superfamily.</text>
</comment>
<comment type="caution">
    <text evidence="9">The sequence shown here is derived from an EMBL/GenBank/DDBJ whole genome shotgun (WGS) entry which is preliminary data.</text>
</comment>
<dbReference type="GO" id="GO:0012505">
    <property type="term" value="C:endomembrane system"/>
    <property type="evidence" value="ECO:0007669"/>
    <property type="project" value="UniProtKB-SubCell"/>
</dbReference>
<feature type="transmembrane region" description="Helical" evidence="7">
    <location>
        <begin position="229"/>
        <end position="251"/>
    </location>
</feature>
<keyword evidence="10" id="KW-1185">Reference proteome</keyword>
<feature type="transmembrane region" description="Helical" evidence="7">
    <location>
        <begin position="159"/>
        <end position="180"/>
    </location>
</feature>
<evidence type="ECO:0000259" key="8">
    <source>
        <dbReference type="PROSITE" id="PS50850"/>
    </source>
</evidence>
<dbReference type="GO" id="GO:0022857">
    <property type="term" value="F:transmembrane transporter activity"/>
    <property type="evidence" value="ECO:0007669"/>
    <property type="project" value="InterPro"/>
</dbReference>
<evidence type="ECO:0000256" key="7">
    <source>
        <dbReference type="SAM" id="Phobius"/>
    </source>
</evidence>
<dbReference type="InterPro" id="IPR051788">
    <property type="entry name" value="MFS_Transporter"/>
</dbReference>
<evidence type="ECO:0000313" key="10">
    <source>
        <dbReference type="Proteomes" id="UP000007115"/>
    </source>
</evidence>
<feature type="transmembrane region" description="Helical" evidence="7">
    <location>
        <begin position="283"/>
        <end position="304"/>
    </location>
</feature>
<evidence type="ECO:0000256" key="6">
    <source>
        <dbReference type="ARBA" id="ARBA00023136"/>
    </source>
</evidence>
<dbReference type="Gene3D" id="1.20.1250.20">
    <property type="entry name" value="MFS general substrate transporter like domains"/>
    <property type="match status" value="1"/>
</dbReference>
<evidence type="ECO:0000313" key="9">
    <source>
        <dbReference type="EMBL" id="EHK24335.1"/>
    </source>
</evidence>
<dbReference type="Pfam" id="PF07690">
    <property type="entry name" value="MFS_1"/>
    <property type="match status" value="1"/>
</dbReference>
<dbReference type="GeneID" id="25787951"/>
<evidence type="ECO:0000256" key="2">
    <source>
        <dbReference type="ARBA" id="ARBA00008335"/>
    </source>
</evidence>
<reference evidence="9 10" key="1">
    <citation type="journal article" date="2011" name="Genome Biol.">
        <title>Comparative genome sequence analysis underscores mycoparasitism as the ancestral life style of Trichoderma.</title>
        <authorList>
            <person name="Kubicek C.P."/>
            <person name="Herrera-Estrella A."/>
            <person name="Seidl-Seiboth V."/>
            <person name="Martinez D.A."/>
            <person name="Druzhinina I.S."/>
            <person name="Thon M."/>
            <person name="Zeilinger S."/>
            <person name="Casas-Flores S."/>
            <person name="Horwitz B.A."/>
            <person name="Mukherjee P.K."/>
            <person name="Mukherjee M."/>
            <person name="Kredics L."/>
            <person name="Alcaraz L.D."/>
            <person name="Aerts A."/>
            <person name="Antal Z."/>
            <person name="Atanasova L."/>
            <person name="Cervantes-Badillo M.G."/>
            <person name="Challacombe J."/>
            <person name="Chertkov O."/>
            <person name="McCluskey K."/>
            <person name="Coulpier F."/>
            <person name="Deshpande N."/>
            <person name="von Doehren H."/>
            <person name="Ebbole D.J."/>
            <person name="Esquivel-Naranjo E.U."/>
            <person name="Fekete E."/>
            <person name="Flipphi M."/>
            <person name="Glaser F."/>
            <person name="Gomez-Rodriguez E.Y."/>
            <person name="Gruber S."/>
            <person name="Han C."/>
            <person name="Henrissat B."/>
            <person name="Hermosa R."/>
            <person name="Hernandez-Onate M."/>
            <person name="Karaffa L."/>
            <person name="Kosti I."/>
            <person name="Le Crom S."/>
            <person name="Lindquist E."/>
            <person name="Lucas S."/>
            <person name="Luebeck M."/>
            <person name="Luebeck P.S."/>
            <person name="Margeot A."/>
            <person name="Metz B."/>
            <person name="Misra M."/>
            <person name="Nevalainen H."/>
            <person name="Omann M."/>
            <person name="Packer N."/>
            <person name="Perrone G."/>
            <person name="Uresti-Rivera E.E."/>
            <person name="Salamov A."/>
            <person name="Schmoll M."/>
            <person name="Seiboth B."/>
            <person name="Shapiro H."/>
            <person name="Sukno S."/>
            <person name="Tamayo-Ramos J.A."/>
            <person name="Tisch D."/>
            <person name="Wiest A."/>
            <person name="Wilkinson H.H."/>
            <person name="Zhang M."/>
            <person name="Coutinho P.M."/>
            <person name="Kenerley C.M."/>
            <person name="Monte E."/>
            <person name="Baker S.E."/>
            <person name="Grigoriev I.V."/>
        </authorList>
    </citation>
    <scope>NUCLEOTIDE SEQUENCE [LARGE SCALE GENOMIC DNA]</scope>
    <source>
        <strain evidence="10">Gv29-8 / FGSC 10586</strain>
    </source>
</reference>
<dbReference type="PANTHER" id="PTHR23514">
    <property type="entry name" value="BYPASS OF STOP CODON PROTEIN 6"/>
    <property type="match status" value="1"/>
</dbReference>
<dbReference type="PANTHER" id="PTHR23514:SF3">
    <property type="entry name" value="BYPASS OF STOP CODON PROTEIN 6"/>
    <property type="match status" value="1"/>
</dbReference>
<dbReference type="OrthoDB" id="413079at2759"/>
<dbReference type="InParanoid" id="G9MLW2"/>